<dbReference type="AlphaFoldDB" id="Q2R0I5"/>
<name>Q2R0I5_ORYSJ</name>
<dbReference type="EMBL" id="DP000010">
    <property type="protein sequence ID" value="ABA95045.1"/>
    <property type="molecule type" value="Genomic_DNA"/>
</dbReference>
<evidence type="ECO:0000313" key="1">
    <source>
        <dbReference type="EMBL" id="ABA95045.1"/>
    </source>
</evidence>
<organism evidence="1">
    <name type="scientific">Oryza sativa subsp. japonica</name>
    <name type="common">Rice</name>
    <dbReference type="NCBI Taxonomy" id="39947"/>
    <lineage>
        <taxon>Eukaryota</taxon>
        <taxon>Viridiplantae</taxon>
        <taxon>Streptophyta</taxon>
        <taxon>Embryophyta</taxon>
        <taxon>Tracheophyta</taxon>
        <taxon>Spermatophyta</taxon>
        <taxon>Magnoliopsida</taxon>
        <taxon>Liliopsida</taxon>
        <taxon>Poales</taxon>
        <taxon>Poaceae</taxon>
        <taxon>BOP clade</taxon>
        <taxon>Oryzoideae</taxon>
        <taxon>Oryzeae</taxon>
        <taxon>Oryzinae</taxon>
        <taxon>Oryza</taxon>
        <taxon>Oryza sativa</taxon>
    </lineage>
</organism>
<protein>
    <submittedName>
        <fullName evidence="1">Uncharacterized protein</fullName>
    </submittedName>
</protein>
<sequence length="18" mass="2094">MAGVLEDDFHDDYFLCGF</sequence>
<gene>
    <name evidence="1" type="ordered locus">LOC_Os11g42459</name>
</gene>
<accession>Q2R0I5</accession>
<proteinExistence type="predicted"/>
<reference evidence="1" key="1">
    <citation type="journal article" date="2005" name="BMC Biol.">
        <title>The sequence of rice chromosomes 11 and 12, rich in disease resistance genes and recent gene duplications.</title>
        <authorList>
            <consortium name="The rice chromosomes 11 and 12 sequencing consortia"/>
        </authorList>
    </citation>
    <scope>NUCLEOTIDE SEQUENCE [LARGE SCALE GENOMIC DNA]</scope>
</reference>
<reference evidence="1" key="3">
    <citation type="submission" date="2006-01" db="EMBL/GenBank/DDBJ databases">
        <authorList>
            <person name="Buell R."/>
        </authorList>
    </citation>
    <scope>NUCLEOTIDE SEQUENCE</scope>
</reference>
<reference evidence="1" key="2">
    <citation type="submission" date="2005-04" db="EMBL/GenBank/DDBJ databases">
        <authorList>
            <person name="Buell C.R."/>
            <person name="Wing R.A."/>
            <person name="McCombie W.A."/>
            <person name="Ouyang S."/>
        </authorList>
    </citation>
    <scope>NUCLEOTIDE SEQUENCE</scope>
</reference>